<dbReference type="HOGENOM" id="CLU_028411_0_0_1"/>
<gene>
    <name evidence="5" type="ORF">JAAARDRAFT_193216</name>
</gene>
<dbReference type="Pfam" id="PF13516">
    <property type="entry name" value="LRR_6"/>
    <property type="match status" value="2"/>
</dbReference>
<sequence>MFAPQASGLVKKPSRHRGSPSSGASADRGLVFKVDAGLCSVIGAREIIKTINSHQHVTRLILGHNQLGDEGCIELFTFLSSPEGHKHRIEEISLNSNKIENRGLEAIIEFLRGNLDLKELFLQNNEFTCSPTLSQSFAEALNTSRLSTLTLTTNRQLSDAFVSHFLPYLHTPHLKELHLSVIALTPSSAPHLIAYISSPRCRVTTLKCNGNALGLRSVQDIVTAIDKYNYTLCKVELYSNQLSDVHPNAHDEEDSNPALWGECGKLLVRILYRNEDLKSSTESGALALLVVSRTLLLKSSSSTNPNPKDVMEKVTNSCPLPTPMSSPVIPPIARTTTVTGAFAFSRLPIELQLTILGLTAPVLSTAQQLRIFAYASDLLTLPHLSTSNLNLPTSRPPLPSASSTPSSKSESCSQRNCVGHTSGVKCRNEMLRKQWLESMGCDVFEFECRDTI</sequence>
<dbReference type="PANTHER" id="PTHR24113:SF12">
    <property type="entry name" value="RAN GTPASE-ACTIVATING PROTEIN 1"/>
    <property type="match status" value="1"/>
</dbReference>
<reference evidence="6" key="1">
    <citation type="journal article" date="2014" name="Proc. Natl. Acad. Sci. U.S.A.">
        <title>Extensive sampling of basidiomycete genomes demonstrates inadequacy of the white-rot/brown-rot paradigm for wood decay fungi.</title>
        <authorList>
            <person name="Riley R."/>
            <person name="Salamov A.A."/>
            <person name="Brown D.W."/>
            <person name="Nagy L.G."/>
            <person name="Floudas D."/>
            <person name="Held B.W."/>
            <person name="Levasseur A."/>
            <person name="Lombard V."/>
            <person name="Morin E."/>
            <person name="Otillar R."/>
            <person name="Lindquist E.A."/>
            <person name="Sun H."/>
            <person name="LaButti K.M."/>
            <person name="Schmutz J."/>
            <person name="Jabbour D."/>
            <person name="Luo H."/>
            <person name="Baker S.E."/>
            <person name="Pisabarro A.G."/>
            <person name="Walton J.D."/>
            <person name="Blanchette R.A."/>
            <person name="Henrissat B."/>
            <person name="Martin F."/>
            <person name="Cullen D."/>
            <person name="Hibbett D.S."/>
            <person name="Grigoriev I.V."/>
        </authorList>
    </citation>
    <scope>NUCLEOTIDE SEQUENCE [LARGE SCALE GENOMIC DNA]</scope>
    <source>
        <strain evidence="6">MUCL 33604</strain>
    </source>
</reference>
<dbReference type="STRING" id="933084.A0A067Q5B6"/>
<dbReference type="InterPro" id="IPR032675">
    <property type="entry name" value="LRR_dom_sf"/>
</dbReference>
<dbReference type="GO" id="GO:0005096">
    <property type="term" value="F:GTPase activator activity"/>
    <property type="evidence" value="ECO:0007669"/>
    <property type="project" value="UniProtKB-KW"/>
</dbReference>
<dbReference type="OrthoDB" id="120976at2759"/>
<accession>A0A067Q5B6</accession>
<feature type="compositionally biased region" description="Low complexity" evidence="4">
    <location>
        <begin position="400"/>
        <end position="413"/>
    </location>
</feature>
<dbReference type="InterPro" id="IPR001611">
    <property type="entry name" value="Leu-rich_rpt"/>
</dbReference>
<dbReference type="PANTHER" id="PTHR24113">
    <property type="entry name" value="RAN GTPASE-ACTIVATING PROTEIN 1"/>
    <property type="match status" value="1"/>
</dbReference>
<evidence type="ECO:0008006" key="7">
    <source>
        <dbReference type="Google" id="ProtNLM"/>
    </source>
</evidence>
<keyword evidence="2" id="KW-0433">Leucine-rich repeat</keyword>
<dbReference type="InterPro" id="IPR027038">
    <property type="entry name" value="RanGap"/>
</dbReference>
<keyword evidence="6" id="KW-1185">Reference proteome</keyword>
<evidence type="ECO:0000313" key="6">
    <source>
        <dbReference type="Proteomes" id="UP000027265"/>
    </source>
</evidence>
<dbReference type="GO" id="GO:0005634">
    <property type="term" value="C:nucleus"/>
    <property type="evidence" value="ECO:0007669"/>
    <property type="project" value="TreeGrafter"/>
</dbReference>
<dbReference type="GO" id="GO:0006913">
    <property type="term" value="P:nucleocytoplasmic transport"/>
    <property type="evidence" value="ECO:0007669"/>
    <property type="project" value="TreeGrafter"/>
</dbReference>
<evidence type="ECO:0000256" key="3">
    <source>
        <dbReference type="ARBA" id="ARBA00022737"/>
    </source>
</evidence>
<dbReference type="Gene3D" id="3.80.10.10">
    <property type="entry name" value="Ribonuclease Inhibitor"/>
    <property type="match status" value="2"/>
</dbReference>
<protein>
    <recommendedName>
        <fullName evidence="7">RNI-like protein</fullName>
    </recommendedName>
</protein>
<evidence type="ECO:0000256" key="4">
    <source>
        <dbReference type="SAM" id="MobiDB-lite"/>
    </source>
</evidence>
<dbReference type="Proteomes" id="UP000027265">
    <property type="component" value="Unassembled WGS sequence"/>
</dbReference>
<keyword evidence="3" id="KW-0677">Repeat</keyword>
<dbReference type="GO" id="GO:0005829">
    <property type="term" value="C:cytosol"/>
    <property type="evidence" value="ECO:0007669"/>
    <property type="project" value="TreeGrafter"/>
</dbReference>
<dbReference type="AlphaFoldDB" id="A0A067Q5B6"/>
<evidence type="ECO:0000256" key="1">
    <source>
        <dbReference type="ARBA" id="ARBA00022468"/>
    </source>
</evidence>
<proteinExistence type="predicted"/>
<dbReference type="EMBL" id="KL197717">
    <property type="protein sequence ID" value="KDQ58682.1"/>
    <property type="molecule type" value="Genomic_DNA"/>
</dbReference>
<keyword evidence="1" id="KW-0343">GTPase activation</keyword>
<name>A0A067Q5B6_9AGAM</name>
<dbReference type="InParanoid" id="A0A067Q5B6"/>
<evidence type="ECO:0000256" key="2">
    <source>
        <dbReference type="ARBA" id="ARBA00022614"/>
    </source>
</evidence>
<evidence type="ECO:0000313" key="5">
    <source>
        <dbReference type="EMBL" id="KDQ58682.1"/>
    </source>
</evidence>
<dbReference type="GO" id="GO:0048471">
    <property type="term" value="C:perinuclear region of cytoplasm"/>
    <property type="evidence" value="ECO:0007669"/>
    <property type="project" value="TreeGrafter"/>
</dbReference>
<dbReference type="GO" id="GO:0031267">
    <property type="term" value="F:small GTPase binding"/>
    <property type="evidence" value="ECO:0007669"/>
    <property type="project" value="TreeGrafter"/>
</dbReference>
<feature type="region of interest" description="Disordered" evidence="4">
    <location>
        <begin position="390"/>
        <end position="418"/>
    </location>
</feature>
<dbReference type="SUPFAM" id="SSF52047">
    <property type="entry name" value="RNI-like"/>
    <property type="match status" value="1"/>
</dbReference>
<feature type="region of interest" description="Disordered" evidence="4">
    <location>
        <begin position="1"/>
        <end position="25"/>
    </location>
</feature>
<dbReference type="SMART" id="SM00368">
    <property type="entry name" value="LRR_RI"/>
    <property type="match status" value="3"/>
</dbReference>
<organism evidence="5 6">
    <name type="scientific">Jaapia argillacea MUCL 33604</name>
    <dbReference type="NCBI Taxonomy" id="933084"/>
    <lineage>
        <taxon>Eukaryota</taxon>
        <taxon>Fungi</taxon>
        <taxon>Dikarya</taxon>
        <taxon>Basidiomycota</taxon>
        <taxon>Agaricomycotina</taxon>
        <taxon>Agaricomycetes</taxon>
        <taxon>Agaricomycetidae</taxon>
        <taxon>Jaapiales</taxon>
        <taxon>Jaapiaceae</taxon>
        <taxon>Jaapia</taxon>
    </lineage>
</organism>